<reference evidence="2" key="1">
    <citation type="submission" date="2021-09" db="EMBL/GenBank/DDBJ databases">
        <authorList>
            <person name="Smyrli M."/>
        </authorList>
    </citation>
    <scope>NUCLEOTIDE SEQUENCE</scope>
    <source>
        <strain evidence="2">LAR25</strain>
    </source>
</reference>
<evidence type="ECO:0000313" key="3">
    <source>
        <dbReference type="Proteomes" id="UP001149303"/>
    </source>
</evidence>
<dbReference type="RefSeq" id="WP_274641159.1">
    <property type="nucleotide sequence ID" value="NZ_JAIWJY010000012.1"/>
</dbReference>
<evidence type="ECO:0000256" key="1">
    <source>
        <dbReference type="SAM" id="Coils"/>
    </source>
</evidence>
<keyword evidence="1" id="KW-0175">Coiled coil</keyword>
<sequence>MNWEKLINYWCNEKGRYGLTIPFLIGAERLSRDMTIESLLTEINESDSKFLISNCGDLDEYVIGTHKPEYAYINSLKNFGSLIINDDELDKIKTLKELIKKMENEYLEKTKNELYSKNYDSGEWTIFEDSDIELIQSIS</sequence>
<dbReference type="Proteomes" id="UP001149303">
    <property type="component" value="Unassembled WGS sequence"/>
</dbReference>
<name>A0A9X4ETV3_9FLAO</name>
<gene>
    <name evidence="2" type="ORF">LCI24_15340</name>
</gene>
<proteinExistence type="predicted"/>
<protein>
    <submittedName>
        <fullName evidence="2">Uncharacterized protein</fullName>
    </submittedName>
</protein>
<accession>A0A9X4ETV3</accession>
<dbReference type="EMBL" id="JAIWJY010000012">
    <property type="protein sequence ID" value="MDE1208170.1"/>
    <property type="molecule type" value="Genomic_DNA"/>
</dbReference>
<keyword evidence="3" id="KW-1185">Reference proteome</keyword>
<dbReference type="AlphaFoldDB" id="A0A9X4ETV3"/>
<comment type="caution">
    <text evidence="2">The sequence shown here is derived from an EMBL/GenBank/DDBJ whole genome shotgun (WGS) entry which is preliminary data.</text>
</comment>
<feature type="coiled-coil region" evidence="1">
    <location>
        <begin position="85"/>
        <end position="112"/>
    </location>
</feature>
<organism evidence="2 3">
    <name type="scientific">Tenacibaculum larymnensis</name>
    <dbReference type="NCBI Taxonomy" id="2878201"/>
    <lineage>
        <taxon>Bacteria</taxon>
        <taxon>Pseudomonadati</taxon>
        <taxon>Bacteroidota</taxon>
        <taxon>Flavobacteriia</taxon>
        <taxon>Flavobacteriales</taxon>
        <taxon>Flavobacteriaceae</taxon>
        <taxon>Tenacibaculum</taxon>
    </lineage>
</organism>
<evidence type="ECO:0000313" key="2">
    <source>
        <dbReference type="EMBL" id="MDE1208170.1"/>
    </source>
</evidence>